<evidence type="ECO:0000313" key="11">
    <source>
        <dbReference type="EMBL" id="KAF4623014.1"/>
    </source>
</evidence>
<dbReference type="PANTHER" id="PTHR35784:SF1">
    <property type="entry name" value="MEDIATOR OF RNA POLYMERASE II TRANSCRIPTION SUBUNIT 5"/>
    <property type="match status" value="1"/>
</dbReference>
<evidence type="ECO:0000256" key="2">
    <source>
        <dbReference type="ARBA" id="ARBA00008782"/>
    </source>
</evidence>
<evidence type="ECO:0000256" key="6">
    <source>
        <dbReference type="ARBA" id="ARBA00023163"/>
    </source>
</evidence>
<evidence type="ECO:0000256" key="8">
    <source>
        <dbReference type="ARBA" id="ARBA00031256"/>
    </source>
</evidence>
<evidence type="ECO:0000256" key="1">
    <source>
        <dbReference type="ARBA" id="ARBA00004123"/>
    </source>
</evidence>
<feature type="compositionally biased region" description="Low complexity" evidence="10">
    <location>
        <begin position="188"/>
        <end position="200"/>
    </location>
</feature>
<proteinExistence type="inferred from homology"/>
<keyword evidence="7 9" id="KW-0539">Nucleus</keyword>
<comment type="caution">
    <text evidence="11">The sequence shown here is derived from an EMBL/GenBank/DDBJ whole genome shotgun (WGS) entry which is preliminary data.</text>
</comment>
<dbReference type="EMBL" id="JAACJL010000001">
    <property type="protein sequence ID" value="KAF4623014.1"/>
    <property type="molecule type" value="Genomic_DNA"/>
</dbReference>
<comment type="function">
    <text evidence="9">Component of the Mediator complex, a coactivator involved in the regulated transcription of nearly all RNA polymerase II-dependent genes. Mediator functions as a bridge to convey information from gene-specific regulatory proteins to the basal RNA polymerase II transcription machinery. Mediator is recruited to promoters by direct interactions with regulatory proteins and serves as a scaffold for the assembly of a functional preinitiation complex with RNA polymerase II and the general transcription factors.</text>
</comment>
<dbReference type="Pfam" id="PF08689">
    <property type="entry name" value="Med5"/>
    <property type="match status" value="1"/>
</dbReference>
<keyword evidence="6 9" id="KW-0804">Transcription</keyword>
<dbReference type="GO" id="GO:0003712">
    <property type="term" value="F:transcription coregulator activity"/>
    <property type="evidence" value="ECO:0007669"/>
    <property type="project" value="InterPro"/>
</dbReference>
<keyword evidence="5 9" id="KW-0010">Activator</keyword>
<name>A0A8H4R3X6_9AGAR</name>
<evidence type="ECO:0000256" key="10">
    <source>
        <dbReference type="SAM" id="MobiDB-lite"/>
    </source>
</evidence>
<dbReference type="GO" id="GO:0016592">
    <property type="term" value="C:mediator complex"/>
    <property type="evidence" value="ECO:0007669"/>
    <property type="project" value="InterPro"/>
</dbReference>
<organism evidence="11 12">
    <name type="scientific">Agrocybe pediades</name>
    <dbReference type="NCBI Taxonomy" id="84607"/>
    <lineage>
        <taxon>Eukaryota</taxon>
        <taxon>Fungi</taxon>
        <taxon>Dikarya</taxon>
        <taxon>Basidiomycota</taxon>
        <taxon>Agaricomycotina</taxon>
        <taxon>Agaricomycetes</taxon>
        <taxon>Agaricomycetidae</taxon>
        <taxon>Agaricales</taxon>
        <taxon>Agaricineae</taxon>
        <taxon>Strophariaceae</taxon>
        <taxon>Agrocybe</taxon>
    </lineage>
</organism>
<protein>
    <recommendedName>
        <fullName evidence="3 9">Mediator of RNA polymerase II transcription subunit 5</fullName>
    </recommendedName>
    <alternativeName>
        <fullName evidence="8 9">Mediator complex subunit 5</fullName>
    </alternativeName>
</protein>
<evidence type="ECO:0000256" key="5">
    <source>
        <dbReference type="ARBA" id="ARBA00023159"/>
    </source>
</evidence>
<evidence type="ECO:0000256" key="9">
    <source>
        <dbReference type="RuleBase" id="RU364142"/>
    </source>
</evidence>
<dbReference type="Proteomes" id="UP000521872">
    <property type="component" value="Unassembled WGS sequence"/>
</dbReference>
<reference evidence="11 12" key="1">
    <citation type="submission" date="2019-12" db="EMBL/GenBank/DDBJ databases">
        <authorList>
            <person name="Floudas D."/>
            <person name="Bentzer J."/>
            <person name="Ahren D."/>
            <person name="Johansson T."/>
            <person name="Persson P."/>
            <person name="Tunlid A."/>
        </authorList>
    </citation>
    <scope>NUCLEOTIDE SEQUENCE [LARGE SCALE GENOMIC DNA]</scope>
    <source>
        <strain evidence="11 12">CBS 102.39</strain>
    </source>
</reference>
<dbReference type="GO" id="GO:0006357">
    <property type="term" value="P:regulation of transcription by RNA polymerase II"/>
    <property type="evidence" value="ECO:0007669"/>
    <property type="project" value="InterPro"/>
</dbReference>
<keyword evidence="12" id="KW-1185">Reference proteome</keyword>
<comment type="similarity">
    <text evidence="2 9">Belongs to the Mediator complex subunit 5 family.</text>
</comment>
<dbReference type="InterPro" id="IPR014801">
    <property type="entry name" value="Mediator_Med5_fun"/>
</dbReference>
<evidence type="ECO:0000313" key="12">
    <source>
        <dbReference type="Proteomes" id="UP000521872"/>
    </source>
</evidence>
<accession>A0A8H4R3X6</accession>
<dbReference type="PANTHER" id="PTHR35784">
    <property type="entry name" value="MEDIATOR OF RNA POLYMERASE II TRANSCRIPTION SUBUNIT 5"/>
    <property type="match status" value="1"/>
</dbReference>
<dbReference type="AlphaFoldDB" id="A0A8H4R3X6"/>
<feature type="region of interest" description="Disordered" evidence="10">
    <location>
        <begin position="180"/>
        <end position="202"/>
    </location>
</feature>
<keyword evidence="4 9" id="KW-0805">Transcription regulation</keyword>
<comment type="subunit">
    <text evidence="9">Component of the Mediator complex.</text>
</comment>
<evidence type="ECO:0000256" key="7">
    <source>
        <dbReference type="ARBA" id="ARBA00023242"/>
    </source>
</evidence>
<evidence type="ECO:0000256" key="3">
    <source>
        <dbReference type="ARBA" id="ARBA00020628"/>
    </source>
</evidence>
<evidence type="ECO:0000256" key="4">
    <source>
        <dbReference type="ARBA" id="ARBA00023015"/>
    </source>
</evidence>
<comment type="subcellular location">
    <subcellularLocation>
        <location evidence="1 9">Nucleus</location>
    </subcellularLocation>
</comment>
<sequence>MFTPNNTLFYRYRNKSLLFLRDLPPVSLPARYQTVLWHIHLERKRSQIVSIPQRFPDLIWASSCVETVGHGRLPIISKSLKLIVIAETSAPFTEFDGSFLPLFIYIYHPQGLPLNQKMDPSVLPLVLNFDYYNIDLSVPQQDDSNVYSAPYDSQLYDAGEPLLKLHAPVPLAGSMPQLLQPDYHDCSESSSPNQPPSGSSCTAVEDYQACDVAHLKVDERHGSPIEMGKYSVEYGHTTFPTPSELLAELAAKGLPATNDEFGSDVRTESASKARRRIMAKKIGFVPTDPPASQRHIELLLEQWLALSKLLIEKIPPLQLEGMGQVATNISSASDFFTFIRLEPPTSSDFFSSTDSVLVLYRSYPGDPALQEYLKAALQDGILPVSTFVTTLLQAARSPDLHVPVTLDTLCRTALDAHYSSGLPPVGSVVALNESPLVTLGTIQDALALLRTAYSLPISHFHQLTTSVSELVILLVSCISDLSQVSPAQALVHFADANELLTNYRLTADVRQVLDALVISLSLLIGDDVKAAREAQLMQTVRYSLGSKGPGGEVLGGPSSDSDVITFGLLLNHLLLVSAFTCIAQPNNNARLWKAFVVGRLPTLISSIKPVMNGDNSAKSDFSGALEAALTVVYRRPDIIVQSDQAISREGGSELVTEEERLIGTYANSARSFSREFLQQLIKHGLLTQQAASQLDPMVSNESLPKWHVEAQDSGLELSAYIEAKIMQDSGNDNEVRVWVDRIWRDASSHQTFANLVHKRFSTLTTSEPLDIDSMGQLCKVLHMCDNALDIVSLHEPIEDLLFYALVCLEDYDCETVGDPQTAFENRELSREGRTVTPGYLLNTDAVPRHLDRGQADLATAWTKAVFVNSEGIEDNILRSTNPKVLVRIAPAIIIQAIQYAIAAQKIDKDALMNGVSYFTGPLLNWTLVGVIKALIKDVQQKHFLAPVHYEIIQSLILSSSCPKSVLALCSPQILALISDKKRQPPSGPPNSFNIPALRQKLAETIGIKGGGDSLFANSSTAQISHQQLQQAIQRAFSLARSHKPPSLDVRRCLKTVSPIKFVQLLWGELSVAASSGETETCRRIATFVLAVPQDSTIPPLLPIFMHFVLPALIATADRKQNPEQTMDTELLVSIVSSVLNAAVHLEWAMRGIPDGRLALGQSSNAIARRLSLDLRRNRRSPVSGIIFQRLSSSPSFVANFPAFINDLGT</sequence>
<gene>
    <name evidence="9" type="primary">MED5</name>
    <name evidence="11" type="ORF">D9613_001873</name>
</gene>